<evidence type="ECO:0000256" key="3">
    <source>
        <dbReference type="SAM" id="MobiDB-lite"/>
    </source>
</evidence>
<feature type="domain" description="J" evidence="4">
    <location>
        <begin position="461"/>
        <end position="522"/>
    </location>
</feature>
<dbReference type="Gene3D" id="1.25.40.10">
    <property type="entry name" value="Tetratricopeptide repeat domain"/>
    <property type="match status" value="1"/>
</dbReference>
<reference evidence="5 6" key="3">
    <citation type="journal article" date="2016" name="Sci. Rep.">
        <title>Genome-wide diversity and gene expression profiling of Babesia microti isolates identify polymorphic genes that mediate host-pathogen interactions.</title>
        <authorList>
            <person name="Silva J.C."/>
            <person name="Cornillot E."/>
            <person name="McCracken C."/>
            <person name="Usmani-Brown S."/>
            <person name="Dwivedi A."/>
            <person name="Ifeonu O.O."/>
            <person name="Crabtree J."/>
            <person name="Gotia H.T."/>
            <person name="Virji A.Z."/>
            <person name="Reynes C."/>
            <person name="Colinge J."/>
            <person name="Kumar V."/>
            <person name="Lawres L."/>
            <person name="Pazzi J.E."/>
            <person name="Pablo J.V."/>
            <person name="Hung C."/>
            <person name="Brancato J."/>
            <person name="Kumari P."/>
            <person name="Orvis J."/>
            <person name="Tretina K."/>
            <person name="Chibucos M."/>
            <person name="Ott S."/>
            <person name="Sadzewicz L."/>
            <person name="Sengamalay N."/>
            <person name="Shetty A.C."/>
            <person name="Su Q."/>
            <person name="Tallon L."/>
            <person name="Fraser C.M."/>
            <person name="Frutos R."/>
            <person name="Molina D.M."/>
            <person name="Krause P.J."/>
            <person name="Ben Mamoun C."/>
        </authorList>
    </citation>
    <scope>NUCLEOTIDE SEQUENCE [LARGE SCALE GENOMIC DNA]</scope>
    <source>
        <strain evidence="5 6">RI</strain>
    </source>
</reference>
<evidence type="ECO:0000313" key="6">
    <source>
        <dbReference type="Proteomes" id="UP000002899"/>
    </source>
</evidence>
<dbReference type="CDD" id="cd06257">
    <property type="entry name" value="DnaJ"/>
    <property type="match status" value="1"/>
</dbReference>
<protein>
    <recommendedName>
        <fullName evidence="4">J domain-containing protein</fullName>
    </recommendedName>
</protein>
<dbReference type="RefSeq" id="XP_021338291.1">
    <property type="nucleotide sequence ID" value="XM_021481675.1"/>
</dbReference>
<dbReference type="OrthoDB" id="445556at2759"/>
<feature type="region of interest" description="Disordered" evidence="3">
    <location>
        <begin position="703"/>
        <end position="758"/>
    </location>
</feature>
<dbReference type="InterPro" id="IPR019734">
    <property type="entry name" value="TPR_rpt"/>
</dbReference>
<dbReference type="InterPro" id="IPR011990">
    <property type="entry name" value="TPR-like_helical_dom_sf"/>
</dbReference>
<evidence type="ECO:0000313" key="5">
    <source>
        <dbReference type="EMBL" id="SJK86095.1"/>
    </source>
</evidence>
<feature type="repeat" description="TPR" evidence="1">
    <location>
        <begin position="325"/>
        <end position="358"/>
    </location>
</feature>
<dbReference type="PROSITE" id="PS50076">
    <property type="entry name" value="DNAJ_2"/>
    <property type="match status" value="1"/>
</dbReference>
<dbReference type="Gene3D" id="1.10.287.110">
    <property type="entry name" value="DnaJ domain"/>
    <property type="match status" value="1"/>
</dbReference>
<dbReference type="GeneID" id="24424435"/>
<feature type="coiled-coil region" evidence="2">
    <location>
        <begin position="13"/>
        <end position="74"/>
    </location>
</feature>
<evidence type="ECO:0000259" key="4">
    <source>
        <dbReference type="PROSITE" id="PS50076"/>
    </source>
</evidence>
<keyword evidence="1" id="KW-0802">TPR repeat</keyword>
<dbReference type="SMART" id="SM00271">
    <property type="entry name" value="DnaJ"/>
    <property type="match status" value="1"/>
</dbReference>
<reference evidence="5 6" key="2">
    <citation type="journal article" date="2013" name="PLoS ONE">
        <title>Whole genome mapping and re-organization of the nuclear and mitochondrial genomes of Babesia microti isolates.</title>
        <authorList>
            <person name="Cornillot E."/>
            <person name="Dassouli A."/>
            <person name="Garg A."/>
            <person name="Pachikara N."/>
            <person name="Randazzo S."/>
            <person name="Depoix D."/>
            <person name="Carcy B."/>
            <person name="Delbecq S."/>
            <person name="Frutos R."/>
            <person name="Silva J.C."/>
            <person name="Sutton R."/>
            <person name="Krause P.J."/>
            <person name="Mamoun C.B."/>
        </authorList>
    </citation>
    <scope>NUCLEOTIDE SEQUENCE [LARGE SCALE GENOMIC DNA]</scope>
    <source>
        <strain evidence="5 6">RI</strain>
    </source>
</reference>
<keyword evidence="6" id="KW-1185">Reference proteome</keyword>
<dbReference type="SUPFAM" id="SSF48452">
    <property type="entry name" value="TPR-like"/>
    <property type="match status" value="1"/>
</dbReference>
<dbReference type="VEuPathDB" id="PiroplasmaDB:BMR1_02g03260"/>
<dbReference type="InterPro" id="IPR052758">
    <property type="entry name" value="SRC_co-chaperone"/>
</dbReference>
<feature type="compositionally biased region" description="Basic and acidic residues" evidence="3">
    <location>
        <begin position="710"/>
        <end position="726"/>
    </location>
</feature>
<dbReference type="InterPro" id="IPR001623">
    <property type="entry name" value="DnaJ_domain"/>
</dbReference>
<dbReference type="Proteomes" id="UP000002899">
    <property type="component" value="Chromosome II"/>
</dbReference>
<dbReference type="PROSITE" id="PS50005">
    <property type="entry name" value="TPR"/>
    <property type="match status" value="1"/>
</dbReference>
<evidence type="ECO:0000256" key="2">
    <source>
        <dbReference type="SAM" id="Coils"/>
    </source>
</evidence>
<dbReference type="Pfam" id="PF00226">
    <property type="entry name" value="DnaJ"/>
    <property type="match status" value="1"/>
</dbReference>
<keyword evidence="2" id="KW-0175">Coiled coil</keyword>
<dbReference type="SUPFAM" id="SSF46565">
    <property type="entry name" value="Chaperone J-domain"/>
    <property type="match status" value="1"/>
</dbReference>
<dbReference type="PANTHER" id="PTHR44200:SF1">
    <property type="entry name" value="DNAJ HOMOLOG SUBFAMILY C MEMBER 7"/>
    <property type="match status" value="1"/>
</dbReference>
<dbReference type="EMBL" id="FO082872">
    <property type="protein sequence ID" value="SJK86095.1"/>
    <property type="molecule type" value="Genomic_DNA"/>
</dbReference>
<proteinExistence type="predicted"/>
<dbReference type="AlphaFoldDB" id="A0A1R4AAT1"/>
<evidence type="ECO:0000256" key="1">
    <source>
        <dbReference type="PROSITE-ProRule" id="PRU00339"/>
    </source>
</evidence>
<accession>A0A1R4AAT1</accession>
<organism evidence="5 6">
    <name type="scientific">Babesia microti (strain RI)</name>
    <dbReference type="NCBI Taxonomy" id="1133968"/>
    <lineage>
        <taxon>Eukaryota</taxon>
        <taxon>Sar</taxon>
        <taxon>Alveolata</taxon>
        <taxon>Apicomplexa</taxon>
        <taxon>Aconoidasida</taxon>
        <taxon>Piroplasmida</taxon>
        <taxon>Babesiidae</taxon>
        <taxon>Babesia</taxon>
    </lineage>
</organism>
<dbReference type="PANTHER" id="PTHR44200">
    <property type="entry name" value="DNAJ HOMOLOG SUBFAMILY C MEMBER 7"/>
    <property type="match status" value="1"/>
</dbReference>
<name>A0A1R4AAT1_BABMR</name>
<dbReference type="KEGG" id="bmic:BMR1_02g03260"/>
<sequence>MKSAESNLLSAALLELSIQAQDLERKVTTLSQLEELKSKISEKDELIERLKLKISQIEATNLDLENKLSNANQSTNGSTNIPIPSVDYPEYVVYNLLDKLYLHVPDWQISTFSSEINRLLTLNPGLADHPTVISVLQGSVIQDALVLIDRLEDETDCTEIESQLSNFSNQRTLLANRLCLFLILKNMHLTNIYKILFTSLFYENSRIVAIIKDALFAKMLDLQLLSDNSDFKHPILWAFGPNYLTKKALNYLHSLLFNVTKVPSDPVTGDNIWHYIAKDRSEDIVTNIKNCNIHTEALEACNKQGITPLQLVPPDTHHDISQCLIMNIASDGAEYYKSGDYDKALELYSKALDKQIALSCEYTDKLSDKDKSSHNTNIGKLLYNKARSLMHLRRWSESITTCELCIAYLPRYGNAYETIIQAADSLLDWEKGLDVCIEYQVACGVDLRERREFFNAQLNATAFQILQIPINSSQKTIKQSFNNLCKVWHPDKIHDDDDLKRRSTFHFNRLFNARQLLMDDDTRLIEMGKLETNYICPNPIFKPNDDRSFTVDKFSKLHFEVMMQTQSVGLLEMAGKRMGDEIDKANLILSNLQSKLLETANNTSGRNTDDNYVERMRFMDNIMNTHNKTTNDDSMYRVESNYNDDENFPTPNFPPNFQGVQSFASSNPQSSNVFGRYAKNVPTTSSFWRASSIKDSWLSGVNGSGGGGSKMRDSSMARIKEPDTARIRTSSTSRAREYSSARNMSRSATGGKDARMPTSKIRPLGFRIYSAAEG</sequence>
<reference evidence="5 6" key="1">
    <citation type="journal article" date="2012" name="Nucleic Acids Res.">
        <title>Sequencing of the smallest Apicomplexan genome from the human pathogen Babesia microti.</title>
        <authorList>
            <person name="Cornillot E."/>
            <person name="Hadj-Kaddour K."/>
            <person name="Dassouli A."/>
            <person name="Noel B."/>
            <person name="Ranwez V."/>
            <person name="Vacherie B."/>
            <person name="Augagneur Y."/>
            <person name="Bres V."/>
            <person name="Duclos A."/>
            <person name="Randazzo S."/>
            <person name="Carcy B."/>
            <person name="Debierre-Grockiego F."/>
            <person name="Delbecq S."/>
            <person name="Moubri-Menage K."/>
            <person name="Shams-Eldin H."/>
            <person name="Usmani-Brown S."/>
            <person name="Bringaud F."/>
            <person name="Wincker P."/>
            <person name="Vivares C.P."/>
            <person name="Schwarz R.T."/>
            <person name="Schetters T.P."/>
            <person name="Krause P.J."/>
            <person name="Gorenflot A."/>
            <person name="Berry V."/>
            <person name="Barbe V."/>
            <person name="Ben Mamoun C."/>
        </authorList>
    </citation>
    <scope>NUCLEOTIDE SEQUENCE [LARGE SCALE GENOMIC DNA]</scope>
    <source>
        <strain evidence="5 6">RI</strain>
    </source>
</reference>
<dbReference type="InterPro" id="IPR036869">
    <property type="entry name" value="J_dom_sf"/>
</dbReference>
<dbReference type="SMART" id="SM00028">
    <property type="entry name" value="TPR"/>
    <property type="match status" value="2"/>
</dbReference>